<name>A0A101SMG2_9ACTN</name>
<protein>
    <submittedName>
        <fullName evidence="2">Uncharacterized protein</fullName>
    </submittedName>
</protein>
<dbReference type="EMBL" id="LMWW01000066">
    <property type="protein sequence ID" value="KUN76442.1"/>
    <property type="molecule type" value="Genomic_DNA"/>
</dbReference>
<dbReference type="AlphaFoldDB" id="A0A101SMG2"/>
<evidence type="ECO:0000313" key="2">
    <source>
        <dbReference type="EMBL" id="KUN76442.1"/>
    </source>
</evidence>
<keyword evidence="1" id="KW-0732">Signal</keyword>
<proteinExistence type="predicted"/>
<sequence>MKSFRATAAASVLACIAFGTLMGATHTLSAPAPGTATHSVLAGTVETDDDSGWGGRYANDVVTEAAGIVTDGDSGWGSSGS</sequence>
<dbReference type="RefSeq" id="WP_055635570.1">
    <property type="nucleotide sequence ID" value="NZ_LIQS01000290.1"/>
</dbReference>
<gene>
    <name evidence="2" type="ORF">AQJ64_38490</name>
</gene>
<reference evidence="2 3" key="1">
    <citation type="submission" date="2015-10" db="EMBL/GenBank/DDBJ databases">
        <title>Draft genome sequence of Streptomyces griseoruber DSM 40281, type strain for the species Streptomyces griseoruber.</title>
        <authorList>
            <person name="Ruckert C."/>
            <person name="Winkler A."/>
            <person name="Kalinowski J."/>
            <person name="Kampfer P."/>
            <person name="Glaeser S."/>
        </authorList>
    </citation>
    <scope>NUCLEOTIDE SEQUENCE [LARGE SCALE GENOMIC DNA]</scope>
    <source>
        <strain evidence="2 3">DSM 40281</strain>
    </source>
</reference>
<evidence type="ECO:0000256" key="1">
    <source>
        <dbReference type="SAM" id="SignalP"/>
    </source>
</evidence>
<dbReference type="Proteomes" id="UP000052982">
    <property type="component" value="Unassembled WGS sequence"/>
</dbReference>
<keyword evidence="3" id="KW-1185">Reference proteome</keyword>
<accession>A0A101SMG2</accession>
<feature type="signal peptide" evidence="1">
    <location>
        <begin position="1"/>
        <end position="23"/>
    </location>
</feature>
<feature type="chain" id="PRO_5038400066" evidence="1">
    <location>
        <begin position="24"/>
        <end position="81"/>
    </location>
</feature>
<evidence type="ECO:0000313" key="3">
    <source>
        <dbReference type="Proteomes" id="UP000052982"/>
    </source>
</evidence>
<comment type="caution">
    <text evidence="2">The sequence shown here is derived from an EMBL/GenBank/DDBJ whole genome shotgun (WGS) entry which is preliminary data.</text>
</comment>
<dbReference type="STRING" id="1943.AQJ64_38490"/>
<organism evidence="2 3">
    <name type="scientific">Streptomyces griseoruber</name>
    <dbReference type="NCBI Taxonomy" id="1943"/>
    <lineage>
        <taxon>Bacteria</taxon>
        <taxon>Bacillati</taxon>
        <taxon>Actinomycetota</taxon>
        <taxon>Actinomycetes</taxon>
        <taxon>Kitasatosporales</taxon>
        <taxon>Streptomycetaceae</taxon>
        <taxon>Streptomyces</taxon>
    </lineage>
</organism>